<evidence type="ECO:0000256" key="2">
    <source>
        <dbReference type="ARBA" id="ARBA00009045"/>
    </source>
</evidence>
<feature type="transmembrane region" description="Helical" evidence="7">
    <location>
        <begin position="85"/>
        <end position="104"/>
    </location>
</feature>
<comment type="similarity">
    <text evidence="2">Belongs to the peptidase S54 family.</text>
</comment>
<evidence type="ECO:0000256" key="6">
    <source>
        <dbReference type="ARBA" id="ARBA00023136"/>
    </source>
</evidence>
<dbReference type="GO" id="GO:0004252">
    <property type="term" value="F:serine-type endopeptidase activity"/>
    <property type="evidence" value="ECO:0007669"/>
    <property type="project" value="InterPro"/>
</dbReference>
<keyword evidence="10" id="KW-1185">Reference proteome</keyword>
<keyword evidence="5 7" id="KW-1133">Transmembrane helix</keyword>
<proteinExistence type="inferred from homology"/>
<protein>
    <submittedName>
        <fullName evidence="9">Rhomboid family intramembrane serine protease</fullName>
    </submittedName>
</protein>
<keyword evidence="9" id="KW-0645">Protease</keyword>
<feature type="domain" description="Peptidase S54 rhomboid" evidence="8">
    <location>
        <begin position="39"/>
        <end position="189"/>
    </location>
</feature>
<dbReference type="Pfam" id="PF01694">
    <property type="entry name" value="Rhomboid"/>
    <property type="match status" value="1"/>
</dbReference>
<feature type="transmembrane region" description="Helical" evidence="7">
    <location>
        <begin position="6"/>
        <end position="21"/>
    </location>
</feature>
<dbReference type="InterPro" id="IPR050925">
    <property type="entry name" value="Rhomboid_protease_S54"/>
</dbReference>
<evidence type="ECO:0000313" key="9">
    <source>
        <dbReference type="EMBL" id="KAA9037743.1"/>
    </source>
</evidence>
<feature type="transmembrane region" description="Helical" evidence="7">
    <location>
        <begin position="137"/>
        <end position="162"/>
    </location>
</feature>
<dbReference type="InterPro" id="IPR022764">
    <property type="entry name" value="Peptidase_S54_rhomboid_dom"/>
</dbReference>
<dbReference type="EMBL" id="VYQF01000005">
    <property type="protein sequence ID" value="KAA9037743.1"/>
    <property type="molecule type" value="Genomic_DNA"/>
</dbReference>
<evidence type="ECO:0000256" key="5">
    <source>
        <dbReference type="ARBA" id="ARBA00022989"/>
    </source>
</evidence>
<keyword evidence="3 7" id="KW-0812">Transmembrane</keyword>
<keyword evidence="4" id="KW-0378">Hydrolase</keyword>
<name>A0A5J5IEN0_9BACT</name>
<evidence type="ECO:0000256" key="1">
    <source>
        <dbReference type="ARBA" id="ARBA00004141"/>
    </source>
</evidence>
<feature type="transmembrane region" description="Helical" evidence="7">
    <location>
        <begin position="174"/>
        <end position="193"/>
    </location>
</feature>
<dbReference type="GO" id="GO:0016020">
    <property type="term" value="C:membrane"/>
    <property type="evidence" value="ECO:0007669"/>
    <property type="project" value="UniProtKB-SubCell"/>
</dbReference>
<reference evidence="9 10" key="1">
    <citation type="submission" date="2019-09" db="EMBL/GenBank/DDBJ databases">
        <title>Draft genome sequence of Ginsengibacter sp. BR5-29.</title>
        <authorList>
            <person name="Im W.-T."/>
        </authorList>
    </citation>
    <scope>NUCLEOTIDE SEQUENCE [LARGE SCALE GENOMIC DNA]</scope>
    <source>
        <strain evidence="9 10">BR5-29</strain>
    </source>
</reference>
<feature type="transmembrane region" description="Helical" evidence="7">
    <location>
        <begin position="41"/>
        <end position="65"/>
    </location>
</feature>
<feature type="transmembrane region" description="Helical" evidence="7">
    <location>
        <begin position="111"/>
        <end position="131"/>
    </location>
</feature>
<accession>A0A5J5IEN0</accession>
<dbReference type="GO" id="GO:0006508">
    <property type="term" value="P:proteolysis"/>
    <property type="evidence" value="ECO:0007669"/>
    <property type="project" value="UniProtKB-KW"/>
</dbReference>
<comment type="subcellular location">
    <subcellularLocation>
        <location evidence="1">Membrane</location>
        <topology evidence="1">Multi-pass membrane protein</topology>
    </subcellularLocation>
</comment>
<dbReference type="PANTHER" id="PTHR43731">
    <property type="entry name" value="RHOMBOID PROTEASE"/>
    <property type="match status" value="1"/>
</dbReference>
<dbReference type="InterPro" id="IPR035952">
    <property type="entry name" value="Rhomboid-like_sf"/>
</dbReference>
<comment type="caution">
    <text evidence="9">The sequence shown here is derived from an EMBL/GenBank/DDBJ whole genome shotgun (WGS) entry which is preliminary data.</text>
</comment>
<evidence type="ECO:0000256" key="7">
    <source>
        <dbReference type="SAM" id="Phobius"/>
    </source>
</evidence>
<keyword evidence="6 7" id="KW-0472">Membrane</keyword>
<evidence type="ECO:0000259" key="8">
    <source>
        <dbReference type="Pfam" id="PF01694"/>
    </source>
</evidence>
<evidence type="ECO:0000256" key="3">
    <source>
        <dbReference type="ARBA" id="ARBA00022692"/>
    </source>
</evidence>
<dbReference type="Gene3D" id="1.20.1540.10">
    <property type="entry name" value="Rhomboid-like"/>
    <property type="match status" value="1"/>
</dbReference>
<dbReference type="AlphaFoldDB" id="A0A5J5IEN0"/>
<gene>
    <name evidence="9" type="ORF">FW778_16760</name>
</gene>
<evidence type="ECO:0000256" key="4">
    <source>
        <dbReference type="ARBA" id="ARBA00022801"/>
    </source>
</evidence>
<dbReference type="RefSeq" id="WP_150415977.1">
    <property type="nucleotide sequence ID" value="NZ_VYQF01000005.1"/>
</dbReference>
<organism evidence="9 10">
    <name type="scientific">Ginsengibacter hankyongi</name>
    <dbReference type="NCBI Taxonomy" id="2607284"/>
    <lineage>
        <taxon>Bacteria</taxon>
        <taxon>Pseudomonadati</taxon>
        <taxon>Bacteroidota</taxon>
        <taxon>Chitinophagia</taxon>
        <taxon>Chitinophagales</taxon>
        <taxon>Chitinophagaceae</taxon>
        <taxon>Ginsengibacter</taxon>
    </lineage>
</organism>
<sequence>MSITVIIIVITSLISIAAFRSEKVMNDLIFYPPAITNNKQYYRFITCGLIHADIGHLFFNMYAFYLFGNITEEIFDAIFGNYGKLLYVVMYVLALIVCVIPSYLKNKTNSGYRSLGASGAVSAVVFAYILFNPLQGIGLIFIPVYMMGFLFGIIYLVVSYWLDQKGGGRINHSAHIWGALFGIVFLIVASKLFSNYPVLDHFIDAVKNLDPRKIFTVR</sequence>
<dbReference type="PANTHER" id="PTHR43731:SF14">
    <property type="entry name" value="PRESENILIN-ASSOCIATED RHOMBOID-LIKE PROTEIN, MITOCHONDRIAL"/>
    <property type="match status" value="1"/>
</dbReference>
<dbReference type="SUPFAM" id="SSF144091">
    <property type="entry name" value="Rhomboid-like"/>
    <property type="match status" value="1"/>
</dbReference>
<evidence type="ECO:0000313" key="10">
    <source>
        <dbReference type="Proteomes" id="UP000326903"/>
    </source>
</evidence>
<dbReference type="Proteomes" id="UP000326903">
    <property type="component" value="Unassembled WGS sequence"/>
</dbReference>